<name>A0A0B7ANF3_9EUPU</name>
<keyword evidence="1" id="KW-1133">Transmembrane helix</keyword>
<reference evidence="2" key="1">
    <citation type="submission" date="2014-12" db="EMBL/GenBank/DDBJ databases">
        <title>Insight into the proteome of Arion vulgaris.</title>
        <authorList>
            <person name="Aradska J."/>
            <person name="Bulat T."/>
            <person name="Smidak R."/>
            <person name="Sarate P."/>
            <person name="Gangsoo J."/>
            <person name="Sialana F."/>
            <person name="Bilban M."/>
            <person name="Lubec G."/>
        </authorList>
    </citation>
    <scope>NUCLEOTIDE SEQUENCE</scope>
    <source>
        <tissue evidence="2">Skin</tissue>
    </source>
</reference>
<dbReference type="EMBL" id="HACG01034651">
    <property type="protein sequence ID" value="CEK81516.1"/>
    <property type="molecule type" value="Transcribed_RNA"/>
</dbReference>
<accession>A0A0B7ANF3</accession>
<evidence type="ECO:0000313" key="2">
    <source>
        <dbReference type="EMBL" id="CEK81516.1"/>
    </source>
</evidence>
<sequence>ASEVEEFAFHYRLGCFWSTPGLCCTENKIIFVGLIPILLFYEVFEVAHILLLGAETSLLKSVVKNNINTR</sequence>
<feature type="non-terminal residue" evidence="2">
    <location>
        <position position="1"/>
    </location>
</feature>
<gene>
    <name evidence="2" type="primary">ORF126460</name>
</gene>
<evidence type="ECO:0000256" key="1">
    <source>
        <dbReference type="SAM" id="Phobius"/>
    </source>
</evidence>
<proteinExistence type="predicted"/>
<protein>
    <submittedName>
        <fullName evidence="2">Uncharacterized protein</fullName>
    </submittedName>
</protein>
<feature type="transmembrane region" description="Helical" evidence="1">
    <location>
        <begin position="29"/>
        <end position="54"/>
    </location>
</feature>
<keyword evidence="1" id="KW-0472">Membrane</keyword>
<organism evidence="2">
    <name type="scientific">Arion vulgaris</name>
    <dbReference type="NCBI Taxonomy" id="1028688"/>
    <lineage>
        <taxon>Eukaryota</taxon>
        <taxon>Metazoa</taxon>
        <taxon>Spiralia</taxon>
        <taxon>Lophotrochozoa</taxon>
        <taxon>Mollusca</taxon>
        <taxon>Gastropoda</taxon>
        <taxon>Heterobranchia</taxon>
        <taxon>Euthyneura</taxon>
        <taxon>Panpulmonata</taxon>
        <taxon>Eupulmonata</taxon>
        <taxon>Stylommatophora</taxon>
        <taxon>Helicina</taxon>
        <taxon>Arionoidea</taxon>
        <taxon>Arionidae</taxon>
        <taxon>Arion</taxon>
    </lineage>
</organism>
<dbReference type="AlphaFoldDB" id="A0A0B7ANF3"/>
<keyword evidence="1" id="KW-0812">Transmembrane</keyword>